<evidence type="ECO:0000313" key="1">
    <source>
        <dbReference type="EMBL" id="CAD6993832.1"/>
    </source>
</evidence>
<gene>
    <name evidence="1" type="ORF">CCAP1982_LOCUS2628</name>
</gene>
<comment type="caution">
    <text evidence="1">The sequence shown here is derived from an EMBL/GenBank/DDBJ whole genome shotgun (WGS) entry which is preliminary data.</text>
</comment>
<name>A0A811U3U0_CERCA</name>
<feature type="non-terminal residue" evidence="1">
    <location>
        <position position="73"/>
    </location>
</feature>
<evidence type="ECO:0000313" key="2">
    <source>
        <dbReference type="Proteomes" id="UP000606786"/>
    </source>
</evidence>
<dbReference type="Proteomes" id="UP000606786">
    <property type="component" value="Unassembled WGS sequence"/>
</dbReference>
<protein>
    <submittedName>
        <fullName evidence="1">(Mediterranean fruit fly) hypothetical protein</fullName>
    </submittedName>
</protein>
<dbReference type="AlphaFoldDB" id="A0A811U3U0"/>
<proteinExistence type="predicted"/>
<accession>A0A811U3U0</accession>
<dbReference type="EMBL" id="CAJHJT010000001">
    <property type="protein sequence ID" value="CAD6993832.1"/>
    <property type="molecule type" value="Genomic_DNA"/>
</dbReference>
<organism evidence="1 2">
    <name type="scientific">Ceratitis capitata</name>
    <name type="common">Mediterranean fruit fly</name>
    <name type="synonym">Tephritis capitata</name>
    <dbReference type="NCBI Taxonomy" id="7213"/>
    <lineage>
        <taxon>Eukaryota</taxon>
        <taxon>Metazoa</taxon>
        <taxon>Ecdysozoa</taxon>
        <taxon>Arthropoda</taxon>
        <taxon>Hexapoda</taxon>
        <taxon>Insecta</taxon>
        <taxon>Pterygota</taxon>
        <taxon>Neoptera</taxon>
        <taxon>Endopterygota</taxon>
        <taxon>Diptera</taxon>
        <taxon>Brachycera</taxon>
        <taxon>Muscomorpha</taxon>
        <taxon>Tephritoidea</taxon>
        <taxon>Tephritidae</taxon>
        <taxon>Ceratitis</taxon>
        <taxon>Ceratitis</taxon>
    </lineage>
</organism>
<keyword evidence="2" id="KW-1185">Reference proteome</keyword>
<reference evidence="1" key="1">
    <citation type="submission" date="2020-11" db="EMBL/GenBank/DDBJ databases">
        <authorList>
            <person name="Whitehead M."/>
        </authorList>
    </citation>
    <scope>NUCLEOTIDE SEQUENCE</scope>
    <source>
        <strain evidence="1">EGII</strain>
    </source>
</reference>
<sequence length="73" mass="8240">MCGCVDVSLPHQTACNTLNEINYTETNAKKSNETATRPHGDYLSWAPARERASVRVAELVKWPIPGRHQHPER</sequence>